<feature type="transmembrane region" description="Helical" evidence="2">
    <location>
        <begin position="241"/>
        <end position="260"/>
    </location>
</feature>
<dbReference type="EMBL" id="MU864392">
    <property type="protein sequence ID" value="KAK4188130.1"/>
    <property type="molecule type" value="Genomic_DNA"/>
</dbReference>
<dbReference type="PANTHER" id="PTHR35041:SF3">
    <property type="entry name" value="FORMYLMETHIONINE DEFORMYLASE-LIKE PROTEIN"/>
    <property type="match status" value="1"/>
</dbReference>
<sequence length="935" mass="102923">MTSSFGGAGHPIPGYSGNHQSWSTSAPQPPSIPEYDSVSQQNPHSQQYSQQPWGTEEVELGRFNPGQQPHNPFDDSNLAAGPYQHGGQHRGYEALRDPSTPSLHKQAFLPPGFSVSGPPSPSVVKLRAEEQPGFSRIRRSRWVMYICLILGVACAVGHHVFYSTLNGKPATDQLVMQRYGTLLAFGAKAGISASVVIAHHQRVWVTVRKRILSIGALDSLFSATENLFSLFRWEMIKNAKIATLLAVFVWIAPLVVILTANTLQVELGRVVTMDRCPGIRTLNFALEETDEWRDPTWIGKYTEIPAVIWNTTKRSGDSDDDGDWFDYYTAPGPILDQTTTVGAFMGETIMRKNAQLETCGGGWNCTFQIEIASGPAYKCTELASGVGVKASNLTQESGSIAPPFSTDVLVPRGFHTYYAFATGGEYFHMQMNDVSAGGVPKTPRPDPKNLGAFRTEPIIWIGFAARADPSKPLPETSNSPDWDKAFIPRLFACENYEASYKVTFNYTEGFHTTAVTDVKYLRPVINTTYLPNVNSQDGTADNTTATPESNYVFPKDKAKYRRTAAYHALSQLARRFVNGTMQINSRDANGVPLVNTNAIQTKLLDASNNYLPHENLMEYIQRFYLEDIILSMLSNPQFASVTWAAKPDQQSGLLGGKESFQDLAKDDSLKYPCERSRVTNLYNYHARDLWIVYGISILLGIIAVVVGAFAVEENGGNATRDTSFSSIVAATRSKDLNKVSWDGGGDSGAAARVPSSVREMRMGYGIVPVDSARGLTTGYKEEDLKYGFAFEGDLRRIKRVDNAVKRLTSATFSSSLRDLRSEGSTLCDHGCDESILVGIGELSQSRRKMGGDRPDAIVCYNISVRLMTRQGWVWNSLFKVRLCVSLSLLPQSSSKHGKFWQDVDGELSVESGSADLWRKATKDTSSASAEALILT</sequence>
<gene>
    <name evidence="3" type="ORF">QBC35DRAFT_473873</name>
</gene>
<keyword evidence="2" id="KW-1133">Transmembrane helix</keyword>
<evidence type="ECO:0000256" key="1">
    <source>
        <dbReference type="SAM" id="MobiDB-lite"/>
    </source>
</evidence>
<evidence type="ECO:0000313" key="3">
    <source>
        <dbReference type="EMBL" id="KAK4188130.1"/>
    </source>
</evidence>
<keyword evidence="2" id="KW-0472">Membrane</keyword>
<reference evidence="3" key="1">
    <citation type="journal article" date="2023" name="Mol. Phylogenet. Evol.">
        <title>Genome-scale phylogeny and comparative genomics of the fungal order Sordariales.</title>
        <authorList>
            <person name="Hensen N."/>
            <person name="Bonometti L."/>
            <person name="Westerberg I."/>
            <person name="Brannstrom I.O."/>
            <person name="Guillou S."/>
            <person name="Cros-Aarteil S."/>
            <person name="Calhoun S."/>
            <person name="Haridas S."/>
            <person name="Kuo A."/>
            <person name="Mondo S."/>
            <person name="Pangilinan J."/>
            <person name="Riley R."/>
            <person name="LaButti K."/>
            <person name="Andreopoulos B."/>
            <person name="Lipzen A."/>
            <person name="Chen C."/>
            <person name="Yan M."/>
            <person name="Daum C."/>
            <person name="Ng V."/>
            <person name="Clum A."/>
            <person name="Steindorff A."/>
            <person name="Ohm R.A."/>
            <person name="Martin F."/>
            <person name="Silar P."/>
            <person name="Natvig D.O."/>
            <person name="Lalanne C."/>
            <person name="Gautier V."/>
            <person name="Ament-Velasquez S.L."/>
            <person name="Kruys A."/>
            <person name="Hutchinson M.I."/>
            <person name="Powell A.J."/>
            <person name="Barry K."/>
            <person name="Miller A.N."/>
            <person name="Grigoriev I.V."/>
            <person name="Debuchy R."/>
            <person name="Gladieux P."/>
            <person name="Hiltunen Thoren M."/>
            <person name="Johannesson H."/>
        </authorList>
    </citation>
    <scope>NUCLEOTIDE SEQUENCE</scope>
    <source>
        <strain evidence="3">PSN309</strain>
    </source>
</reference>
<feature type="compositionally biased region" description="Low complexity" evidence="1">
    <location>
        <begin position="39"/>
        <end position="51"/>
    </location>
</feature>
<feature type="transmembrane region" description="Helical" evidence="2">
    <location>
        <begin position="690"/>
        <end position="711"/>
    </location>
</feature>
<protein>
    <submittedName>
        <fullName evidence="3">Uncharacterized protein</fullName>
    </submittedName>
</protein>
<keyword evidence="4" id="KW-1185">Reference proteome</keyword>
<dbReference type="Proteomes" id="UP001302126">
    <property type="component" value="Unassembled WGS sequence"/>
</dbReference>
<keyword evidence="2" id="KW-0812">Transmembrane</keyword>
<reference evidence="3" key="2">
    <citation type="submission" date="2023-05" db="EMBL/GenBank/DDBJ databases">
        <authorList>
            <consortium name="Lawrence Berkeley National Laboratory"/>
            <person name="Steindorff A."/>
            <person name="Hensen N."/>
            <person name="Bonometti L."/>
            <person name="Westerberg I."/>
            <person name="Brannstrom I.O."/>
            <person name="Guillou S."/>
            <person name="Cros-Aarteil S."/>
            <person name="Calhoun S."/>
            <person name="Haridas S."/>
            <person name="Kuo A."/>
            <person name="Mondo S."/>
            <person name="Pangilinan J."/>
            <person name="Riley R."/>
            <person name="Labutti K."/>
            <person name="Andreopoulos B."/>
            <person name="Lipzen A."/>
            <person name="Chen C."/>
            <person name="Yanf M."/>
            <person name="Daum C."/>
            <person name="Ng V."/>
            <person name="Clum A."/>
            <person name="Ohm R."/>
            <person name="Martin F."/>
            <person name="Silar P."/>
            <person name="Natvig D."/>
            <person name="Lalanne C."/>
            <person name="Gautier V."/>
            <person name="Ament-Velasquez S.L."/>
            <person name="Kruys A."/>
            <person name="Hutchinson M.I."/>
            <person name="Powell A.J."/>
            <person name="Barry K."/>
            <person name="Miller A.N."/>
            <person name="Grigoriev I.V."/>
            <person name="Debuchy R."/>
            <person name="Gladieux P."/>
            <person name="Thoren M.H."/>
            <person name="Johannesson H."/>
        </authorList>
    </citation>
    <scope>NUCLEOTIDE SEQUENCE</scope>
    <source>
        <strain evidence="3">PSN309</strain>
    </source>
</reference>
<evidence type="ECO:0000256" key="2">
    <source>
        <dbReference type="SAM" id="Phobius"/>
    </source>
</evidence>
<name>A0AAN6WTY0_9PEZI</name>
<comment type="caution">
    <text evidence="3">The sequence shown here is derived from an EMBL/GenBank/DDBJ whole genome shotgun (WGS) entry which is preliminary data.</text>
</comment>
<accession>A0AAN6WTY0</accession>
<dbReference type="PANTHER" id="PTHR35041">
    <property type="entry name" value="MEDIATOR OF RNA POLYMERASE II TRANSCRIPTION SUBUNIT 1"/>
    <property type="match status" value="1"/>
</dbReference>
<feature type="compositionally biased region" description="Polar residues" evidence="1">
    <location>
        <begin position="17"/>
        <end position="26"/>
    </location>
</feature>
<feature type="transmembrane region" description="Helical" evidence="2">
    <location>
        <begin position="142"/>
        <end position="162"/>
    </location>
</feature>
<feature type="transmembrane region" description="Helical" evidence="2">
    <location>
        <begin position="182"/>
        <end position="200"/>
    </location>
</feature>
<organism evidence="3 4">
    <name type="scientific">Podospora australis</name>
    <dbReference type="NCBI Taxonomy" id="1536484"/>
    <lineage>
        <taxon>Eukaryota</taxon>
        <taxon>Fungi</taxon>
        <taxon>Dikarya</taxon>
        <taxon>Ascomycota</taxon>
        <taxon>Pezizomycotina</taxon>
        <taxon>Sordariomycetes</taxon>
        <taxon>Sordariomycetidae</taxon>
        <taxon>Sordariales</taxon>
        <taxon>Podosporaceae</taxon>
        <taxon>Podospora</taxon>
    </lineage>
</organism>
<proteinExistence type="predicted"/>
<dbReference type="AlphaFoldDB" id="A0AAN6WTY0"/>
<feature type="region of interest" description="Disordered" evidence="1">
    <location>
        <begin position="1"/>
        <end position="101"/>
    </location>
</feature>
<evidence type="ECO:0000313" key="4">
    <source>
        <dbReference type="Proteomes" id="UP001302126"/>
    </source>
</evidence>